<dbReference type="Pfam" id="PF00557">
    <property type="entry name" value="Peptidase_M24"/>
    <property type="match status" value="1"/>
</dbReference>
<dbReference type="HOGENOM" id="CLU_017266_10_0_10"/>
<dbReference type="Proteomes" id="UP000010408">
    <property type="component" value="Unassembled WGS sequence"/>
</dbReference>
<reference evidence="3 4" key="1">
    <citation type="submission" date="2012-05" db="EMBL/GenBank/DDBJ databases">
        <authorList>
            <person name="Weinstock G."/>
            <person name="Sodergren E."/>
            <person name="Lobos E.A."/>
            <person name="Fulton L."/>
            <person name="Fulton R."/>
            <person name="Courtney L."/>
            <person name="Fronick C."/>
            <person name="O'Laughlin M."/>
            <person name="Godfrey J."/>
            <person name="Wilson R.M."/>
            <person name="Miner T."/>
            <person name="Farmer C."/>
            <person name="Delehaunty K."/>
            <person name="Cordes M."/>
            <person name="Minx P."/>
            <person name="Tomlinson C."/>
            <person name="Chen J."/>
            <person name="Wollam A."/>
            <person name="Pepin K.H."/>
            <person name="Bhonagiri V."/>
            <person name="Zhang X."/>
            <person name="Suruliraj S."/>
            <person name="Warren W."/>
            <person name="Mitreva M."/>
            <person name="Mardis E.R."/>
            <person name="Wilson R.K."/>
        </authorList>
    </citation>
    <scope>NUCLEOTIDE SEQUENCE [LARGE SCALE GENOMIC DNA]</scope>
    <source>
        <strain evidence="3 4">F0037</strain>
    </source>
</reference>
<comment type="caution">
    <text evidence="3">The sequence shown here is derived from an EMBL/GenBank/DDBJ whole genome shotgun (WGS) entry which is preliminary data.</text>
</comment>
<dbReference type="EMBL" id="AMEQ01000024">
    <property type="protein sequence ID" value="EKY01790.1"/>
    <property type="molecule type" value="Genomic_DNA"/>
</dbReference>
<protein>
    <submittedName>
        <fullName evidence="3">Creatinase</fullName>
    </submittedName>
</protein>
<evidence type="ECO:0000259" key="2">
    <source>
        <dbReference type="Pfam" id="PF01321"/>
    </source>
</evidence>
<dbReference type="PANTHER" id="PTHR46112">
    <property type="entry name" value="AMINOPEPTIDASE"/>
    <property type="match status" value="1"/>
</dbReference>
<evidence type="ECO:0000259" key="1">
    <source>
        <dbReference type="Pfam" id="PF00557"/>
    </source>
</evidence>
<dbReference type="CDD" id="cd01066">
    <property type="entry name" value="APP_MetAP"/>
    <property type="match status" value="1"/>
</dbReference>
<evidence type="ECO:0000313" key="3">
    <source>
        <dbReference type="EMBL" id="EKY01790.1"/>
    </source>
</evidence>
<dbReference type="eggNOG" id="COG0006">
    <property type="taxonomic scope" value="Bacteria"/>
</dbReference>
<dbReference type="AlphaFoldDB" id="L1NEV2"/>
<dbReference type="SUPFAM" id="SSF55920">
    <property type="entry name" value="Creatinase/aminopeptidase"/>
    <property type="match status" value="1"/>
</dbReference>
<feature type="domain" description="Creatinase N-terminal" evidence="2">
    <location>
        <begin position="9"/>
        <end position="127"/>
    </location>
</feature>
<dbReference type="InterPro" id="IPR029149">
    <property type="entry name" value="Creatin/AminoP/Spt16_N"/>
</dbReference>
<dbReference type="PANTHER" id="PTHR46112:SF2">
    <property type="entry name" value="XAA-PRO AMINOPEPTIDASE P-RELATED"/>
    <property type="match status" value="1"/>
</dbReference>
<dbReference type="Pfam" id="PF01321">
    <property type="entry name" value="Creatinase_N"/>
    <property type="match status" value="1"/>
</dbReference>
<evidence type="ECO:0000313" key="4">
    <source>
        <dbReference type="Proteomes" id="UP000010408"/>
    </source>
</evidence>
<feature type="domain" description="Peptidase M24" evidence="1">
    <location>
        <begin position="134"/>
        <end position="367"/>
    </location>
</feature>
<accession>L1NEV2</accession>
<organism evidence="3 4">
    <name type="scientific">Porphyromonas catoniae F0037</name>
    <dbReference type="NCBI Taxonomy" id="1127696"/>
    <lineage>
        <taxon>Bacteria</taxon>
        <taxon>Pseudomonadati</taxon>
        <taxon>Bacteroidota</taxon>
        <taxon>Bacteroidia</taxon>
        <taxon>Bacteroidales</taxon>
        <taxon>Porphyromonadaceae</taxon>
        <taxon>Porphyromonas</taxon>
    </lineage>
</organism>
<dbReference type="RefSeq" id="WP_005469162.1">
    <property type="nucleotide sequence ID" value="NZ_KB291045.1"/>
</dbReference>
<dbReference type="Gene3D" id="3.90.230.10">
    <property type="entry name" value="Creatinase/methionine aminopeptidase superfamily"/>
    <property type="match status" value="1"/>
</dbReference>
<dbReference type="Gene3D" id="3.40.350.10">
    <property type="entry name" value="Creatinase/prolidase N-terminal domain"/>
    <property type="match status" value="1"/>
</dbReference>
<sequence length="385" mass="42644">MLHPDYQLRVQRIQAVLQQADIDALVIASNVNLLYIFGHIFSGLAFIPREGNAQFFIRRPQTLVQGEGVHGVRKIEQISEYVDTEKVSSIALELDEQTYSDVQRQARLFPNASLHNATSILREVRRVKTPLEIEQIRQGAEQHVRAYSFIKGLYRSGMTDRDLQIEIERRMRQEGSVGLFRCFGTAMEIYMGSLLAGDNAAAPSPYDFALGGAGTTALPLGSNGTLLEQGMAVMIDMAGNYGVYYSDLTRTYSIGTLPDEAYRLHELSCRLHRDIMQQAHPGTLCADLYNECLAIVEAEGAKPYFMGTELQAQFVGHGLGLQINELPVLTGRSKDVLEEGMVIAFEPKFVLPKIGAVGIENTYLITASGVENLTPAPEEIIDLTK</sequence>
<proteinExistence type="predicted"/>
<dbReference type="PATRIC" id="fig|1127696.3.peg.769"/>
<dbReference type="InterPro" id="IPR000587">
    <property type="entry name" value="Creatinase_N"/>
</dbReference>
<dbReference type="STRING" id="1127696.HMPREF9134_00850"/>
<dbReference type="InterPro" id="IPR050659">
    <property type="entry name" value="Peptidase_M24B"/>
</dbReference>
<name>L1NEV2_9PORP</name>
<dbReference type="InterPro" id="IPR036005">
    <property type="entry name" value="Creatinase/aminopeptidase-like"/>
</dbReference>
<dbReference type="InterPro" id="IPR000994">
    <property type="entry name" value="Pept_M24"/>
</dbReference>
<gene>
    <name evidence="3" type="ORF">HMPREF9134_00850</name>
</gene>
<dbReference type="SUPFAM" id="SSF53092">
    <property type="entry name" value="Creatinase/prolidase N-terminal domain"/>
    <property type="match status" value="1"/>
</dbReference>